<protein>
    <submittedName>
        <fullName evidence="8">ABC transporter ATP-binding protein</fullName>
    </submittedName>
</protein>
<evidence type="ECO:0000256" key="6">
    <source>
        <dbReference type="ARBA" id="ARBA00023136"/>
    </source>
</evidence>
<dbReference type="SUPFAM" id="SSF52540">
    <property type="entry name" value="P-loop containing nucleoside triphosphate hydrolases"/>
    <property type="match status" value="1"/>
</dbReference>
<dbReference type="InterPro" id="IPR008995">
    <property type="entry name" value="Mo/tungstate-bd_C_term_dom"/>
</dbReference>
<dbReference type="InterPro" id="IPR040582">
    <property type="entry name" value="OB_MalK-like"/>
</dbReference>
<keyword evidence="3" id="KW-0547">Nucleotide-binding</keyword>
<dbReference type="NCBIfam" id="NF008653">
    <property type="entry name" value="PRK11650.1"/>
    <property type="match status" value="1"/>
</dbReference>
<dbReference type="SUPFAM" id="SSF50331">
    <property type="entry name" value="MOP-like"/>
    <property type="match status" value="1"/>
</dbReference>
<dbReference type="EMBL" id="JBHRWI010000066">
    <property type="protein sequence ID" value="MFC3516597.1"/>
    <property type="molecule type" value="Genomic_DNA"/>
</dbReference>
<evidence type="ECO:0000256" key="5">
    <source>
        <dbReference type="ARBA" id="ARBA00022967"/>
    </source>
</evidence>
<dbReference type="GO" id="GO:0005524">
    <property type="term" value="F:ATP binding"/>
    <property type="evidence" value="ECO:0007669"/>
    <property type="project" value="UniProtKB-KW"/>
</dbReference>
<organism evidence="8 9">
    <name type="scientific">Amycolatopsis halotolerans</name>
    <dbReference type="NCBI Taxonomy" id="330083"/>
    <lineage>
        <taxon>Bacteria</taxon>
        <taxon>Bacillati</taxon>
        <taxon>Actinomycetota</taxon>
        <taxon>Actinomycetes</taxon>
        <taxon>Pseudonocardiales</taxon>
        <taxon>Pseudonocardiaceae</taxon>
        <taxon>Amycolatopsis</taxon>
    </lineage>
</organism>
<dbReference type="Gene3D" id="2.40.50.140">
    <property type="entry name" value="Nucleic acid-binding proteins"/>
    <property type="match status" value="1"/>
</dbReference>
<evidence type="ECO:0000256" key="4">
    <source>
        <dbReference type="ARBA" id="ARBA00022840"/>
    </source>
</evidence>
<gene>
    <name evidence="8" type="ORF">ACFORO_40975</name>
</gene>
<dbReference type="PROSITE" id="PS00211">
    <property type="entry name" value="ABC_TRANSPORTER_1"/>
    <property type="match status" value="1"/>
</dbReference>
<dbReference type="PANTHER" id="PTHR43875">
    <property type="entry name" value="MALTODEXTRIN IMPORT ATP-BINDING PROTEIN MSMX"/>
    <property type="match status" value="1"/>
</dbReference>
<dbReference type="PROSITE" id="PS50893">
    <property type="entry name" value="ABC_TRANSPORTER_2"/>
    <property type="match status" value="1"/>
</dbReference>
<evidence type="ECO:0000256" key="2">
    <source>
        <dbReference type="ARBA" id="ARBA00022475"/>
    </source>
</evidence>
<reference evidence="9" key="1">
    <citation type="journal article" date="2019" name="Int. J. Syst. Evol. Microbiol.">
        <title>The Global Catalogue of Microorganisms (GCM) 10K type strain sequencing project: providing services to taxonomists for standard genome sequencing and annotation.</title>
        <authorList>
            <consortium name="The Broad Institute Genomics Platform"/>
            <consortium name="The Broad Institute Genome Sequencing Center for Infectious Disease"/>
            <person name="Wu L."/>
            <person name="Ma J."/>
        </authorList>
    </citation>
    <scope>NUCLEOTIDE SEQUENCE [LARGE SCALE GENOMIC DNA]</scope>
    <source>
        <strain evidence="9">CGMCC 4.7682</strain>
    </source>
</reference>
<dbReference type="RefSeq" id="WP_354750990.1">
    <property type="nucleotide sequence ID" value="NZ_JBHMAY010000045.1"/>
</dbReference>
<comment type="caution">
    <text evidence="8">The sequence shown here is derived from an EMBL/GenBank/DDBJ whole genome shotgun (WGS) entry which is preliminary data.</text>
</comment>
<dbReference type="InterPro" id="IPR012340">
    <property type="entry name" value="NA-bd_OB-fold"/>
</dbReference>
<evidence type="ECO:0000313" key="8">
    <source>
        <dbReference type="EMBL" id="MFC3516597.1"/>
    </source>
</evidence>
<dbReference type="InterPro" id="IPR003593">
    <property type="entry name" value="AAA+_ATPase"/>
</dbReference>
<sequence>MAEIVLDKVSKRYPDGALAVSEVDITIADGEFIILVGPSGCGKSTTLNMVAGLEDISSGELRIDGKRVNEKAPKDRDIAMVFQSYALYPHMSVRENMAFPLRLAKVDDKIVRSKVEEAATILDLTQHLDRKPANLSGGQRQRVAMGRAIVRNPKAFLMDEPLSNLDAKLRGQMRTSVSKIQKQLGTTTLYVTHDQTEAMTLGDRVVVLRAGYVQQIGSPQFLYDNPANLFVAGFIGSPSMNFVPATLEDGQLRSSLGTTPLTDRIRRMAEAADAPREVIMGIRPEHFEDAALAESGHEGATFTAHVDVLESMGSEKFAHFTVEGEAATSAELAELAADSGSADVPGAESLIVARLSAESAAAENQDLQISFDADKVKLFDPSNGRNLTYSD</sequence>
<accession>A0ABV7QTF8</accession>
<dbReference type="SMART" id="SM00382">
    <property type="entry name" value="AAA"/>
    <property type="match status" value="1"/>
</dbReference>
<evidence type="ECO:0000256" key="1">
    <source>
        <dbReference type="ARBA" id="ARBA00022448"/>
    </source>
</evidence>
<keyword evidence="1" id="KW-0813">Transport</keyword>
<keyword evidence="4 8" id="KW-0067">ATP-binding</keyword>
<dbReference type="PANTHER" id="PTHR43875:SF15">
    <property type="entry name" value="TREHALOSE IMPORT ATP-BINDING PROTEIN SUGC"/>
    <property type="match status" value="1"/>
</dbReference>
<dbReference type="InterPro" id="IPR003439">
    <property type="entry name" value="ABC_transporter-like_ATP-bd"/>
</dbReference>
<dbReference type="Pfam" id="PF17912">
    <property type="entry name" value="OB_MalK"/>
    <property type="match status" value="1"/>
</dbReference>
<dbReference type="Gene3D" id="3.40.50.300">
    <property type="entry name" value="P-loop containing nucleotide triphosphate hydrolases"/>
    <property type="match status" value="1"/>
</dbReference>
<keyword evidence="6" id="KW-0472">Membrane</keyword>
<dbReference type="CDD" id="cd03301">
    <property type="entry name" value="ABC_MalK_N"/>
    <property type="match status" value="1"/>
</dbReference>
<evidence type="ECO:0000259" key="7">
    <source>
        <dbReference type="PROSITE" id="PS50893"/>
    </source>
</evidence>
<evidence type="ECO:0000313" key="9">
    <source>
        <dbReference type="Proteomes" id="UP001595764"/>
    </source>
</evidence>
<feature type="domain" description="ABC transporter" evidence="7">
    <location>
        <begin position="4"/>
        <end position="235"/>
    </location>
</feature>
<proteinExistence type="predicted"/>
<name>A0ABV7QTF8_9PSEU</name>
<dbReference type="InterPro" id="IPR017871">
    <property type="entry name" value="ABC_transporter-like_CS"/>
</dbReference>
<dbReference type="Pfam" id="PF00005">
    <property type="entry name" value="ABC_tran"/>
    <property type="match status" value="1"/>
</dbReference>
<dbReference type="InterPro" id="IPR027417">
    <property type="entry name" value="P-loop_NTPase"/>
</dbReference>
<dbReference type="Gene3D" id="2.40.50.100">
    <property type="match status" value="1"/>
</dbReference>
<dbReference type="Proteomes" id="UP001595764">
    <property type="component" value="Unassembled WGS sequence"/>
</dbReference>
<dbReference type="InterPro" id="IPR047641">
    <property type="entry name" value="ABC_transpr_MalK/UgpC-like"/>
</dbReference>
<dbReference type="InterPro" id="IPR015855">
    <property type="entry name" value="ABC_transpr_MalK-like"/>
</dbReference>
<evidence type="ECO:0000256" key="3">
    <source>
        <dbReference type="ARBA" id="ARBA00022741"/>
    </source>
</evidence>
<keyword evidence="9" id="KW-1185">Reference proteome</keyword>
<keyword evidence="5" id="KW-1278">Translocase</keyword>
<keyword evidence="2" id="KW-1003">Cell membrane</keyword>